<keyword evidence="3" id="KW-0863">Zinc-finger</keyword>
<dbReference type="GO" id="GO:1990904">
    <property type="term" value="C:ribonucleoprotein complex"/>
    <property type="evidence" value="ECO:0007669"/>
    <property type="project" value="UniProtKB-KW"/>
</dbReference>
<dbReference type="GO" id="GO:0006412">
    <property type="term" value="P:translation"/>
    <property type="evidence" value="ECO:0007669"/>
    <property type="project" value="InterPro"/>
</dbReference>
<evidence type="ECO:0000256" key="5">
    <source>
        <dbReference type="ARBA" id="ARBA00022980"/>
    </source>
</evidence>
<dbReference type="PANTHER" id="PTHR48149:SF1">
    <property type="entry name" value="LARGE RIBOSOMAL SUBUNIT PROTEIN EL43Y"/>
    <property type="match status" value="1"/>
</dbReference>
<comment type="caution">
    <text evidence="7">The sequence shown here is derived from an EMBL/GenBank/DDBJ whole genome shotgun (WGS) entry which is preliminary data.</text>
</comment>
<protein>
    <submittedName>
        <fullName evidence="7">Uncharacterized protein</fullName>
    </submittedName>
</protein>
<accession>A0A835MDS0</accession>
<evidence type="ECO:0000256" key="6">
    <source>
        <dbReference type="ARBA" id="ARBA00023274"/>
    </source>
</evidence>
<keyword evidence="2" id="KW-0479">Metal-binding</keyword>
<evidence type="ECO:0000256" key="4">
    <source>
        <dbReference type="ARBA" id="ARBA00022833"/>
    </source>
</evidence>
<reference evidence="7 8" key="1">
    <citation type="submission" date="2020-10" db="EMBL/GenBank/DDBJ databases">
        <title>The Coptis chinensis genome and diversification of protoberbering-type alkaloids.</title>
        <authorList>
            <person name="Wang B."/>
            <person name="Shu S."/>
            <person name="Song C."/>
            <person name="Liu Y."/>
        </authorList>
    </citation>
    <scope>NUCLEOTIDE SEQUENCE [LARGE SCALE GENOMIC DNA]</scope>
    <source>
        <strain evidence="7">HL-2020</strain>
        <tissue evidence="7">Leaf</tissue>
    </source>
</reference>
<dbReference type="InterPro" id="IPR002674">
    <property type="entry name" value="Ribosomal_eL43"/>
</dbReference>
<evidence type="ECO:0000256" key="1">
    <source>
        <dbReference type="ARBA" id="ARBA00008672"/>
    </source>
</evidence>
<evidence type="ECO:0000313" key="8">
    <source>
        <dbReference type="Proteomes" id="UP000631114"/>
    </source>
</evidence>
<dbReference type="Proteomes" id="UP000631114">
    <property type="component" value="Unassembled WGS sequence"/>
</dbReference>
<dbReference type="AlphaFoldDB" id="A0A835MDS0"/>
<evidence type="ECO:0000313" key="7">
    <source>
        <dbReference type="EMBL" id="KAF9623364.1"/>
    </source>
</evidence>
<dbReference type="GO" id="GO:0005840">
    <property type="term" value="C:ribosome"/>
    <property type="evidence" value="ECO:0007669"/>
    <property type="project" value="UniProtKB-KW"/>
</dbReference>
<gene>
    <name evidence="7" type="ORF">IFM89_001197</name>
</gene>
<dbReference type="InterPro" id="IPR011332">
    <property type="entry name" value="Ribosomal_zn-bd"/>
</dbReference>
<keyword evidence="5" id="KW-0689">Ribosomal protein</keyword>
<dbReference type="GO" id="GO:0003735">
    <property type="term" value="F:structural constituent of ribosome"/>
    <property type="evidence" value="ECO:0007669"/>
    <property type="project" value="InterPro"/>
</dbReference>
<dbReference type="InterPro" id="IPR011331">
    <property type="entry name" value="Ribosomal_eL37/eL43"/>
</dbReference>
<dbReference type="EMBL" id="JADFTS010000001">
    <property type="protein sequence ID" value="KAF9623364.1"/>
    <property type="molecule type" value="Genomic_DNA"/>
</dbReference>
<dbReference type="PANTHER" id="PTHR48149">
    <property type="entry name" value="60S RIBOSOMAL PROTEIN L37A-2"/>
    <property type="match status" value="1"/>
</dbReference>
<dbReference type="GO" id="GO:0008270">
    <property type="term" value="F:zinc ion binding"/>
    <property type="evidence" value="ECO:0007669"/>
    <property type="project" value="UniProtKB-KW"/>
</dbReference>
<proteinExistence type="inferred from homology"/>
<evidence type="ECO:0000256" key="3">
    <source>
        <dbReference type="ARBA" id="ARBA00022771"/>
    </source>
</evidence>
<comment type="similarity">
    <text evidence="1">Belongs to the eukaryotic ribosomal protein eL43 family.</text>
</comment>
<name>A0A835MDS0_9MAGN</name>
<dbReference type="Pfam" id="PF01780">
    <property type="entry name" value="Ribosomal_L37ae"/>
    <property type="match status" value="1"/>
</dbReference>
<keyword evidence="4" id="KW-0862">Zinc</keyword>
<keyword evidence="6" id="KW-0687">Ribonucleoprotein</keyword>
<dbReference type="Gene3D" id="2.20.25.30">
    <property type="match status" value="1"/>
</dbReference>
<keyword evidence="8" id="KW-1185">Reference proteome</keyword>
<dbReference type="SUPFAM" id="SSF57829">
    <property type="entry name" value="Zn-binding ribosomal proteins"/>
    <property type="match status" value="1"/>
</dbReference>
<evidence type="ECO:0000256" key="2">
    <source>
        <dbReference type="ARBA" id="ARBA00022723"/>
    </source>
</evidence>
<sequence>MKKNDNKGRKFLNCTECGKDFEWLDTLLALLRRNIELAASSSSSIATSSASSKKDKKVKITIEIDDDGLRKILLPLVSFVIMIKKMEVSHDAKYFCEFCGKYVVKRKVVGIWGCKEYNPTSDVIVRSTIRRLREQTEG</sequence>
<organism evidence="7 8">
    <name type="scientific">Coptis chinensis</name>
    <dbReference type="NCBI Taxonomy" id="261450"/>
    <lineage>
        <taxon>Eukaryota</taxon>
        <taxon>Viridiplantae</taxon>
        <taxon>Streptophyta</taxon>
        <taxon>Embryophyta</taxon>
        <taxon>Tracheophyta</taxon>
        <taxon>Spermatophyta</taxon>
        <taxon>Magnoliopsida</taxon>
        <taxon>Ranunculales</taxon>
        <taxon>Ranunculaceae</taxon>
        <taxon>Coptidoideae</taxon>
        <taxon>Coptis</taxon>
    </lineage>
</organism>